<dbReference type="Proteomes" id="UP000184386">
    <property type="component" value="Unassembled WGS sequence"/>
</dbReference>
<sequence length="103" mass="11480">MKNVKIVVIRKEFYPEFADSYLTEGKEVGPCPLMNVGDEFIYEGSAEMPKGLCPWAWIDIYRGVNALSAGATYAPWNNQDGSQILCCTDGIRPVVFKLEAVNE</sequence>
<dbReference type="RefSeq" id="WP_073280550.1">
    <property type="nucleotide sequence ID" value="NZ_FRAC01000053.1"/>
</dbReference>
<dbReference type="OrthoDB" id="5432414at2"/>
<dbReference type="NCBIfam" id="TIGR04076">
    <property type="entry name" value="TIGR04076 family protein"/>
    <property type="match status" value="1"/>
</dbReference>
<evidence type="ECO:0000313" key="2">
    <source>
        <dbReference type="Proteomes" id="UP000184386"/>
    </source>
</evidence>
<name>A0A1M7DCT8_9FIRM</name>
<reference evidence="1 2" key="1">
    <citation type="submission" date="2016-11" db="EMBL/GenBank/DDBJ databases">
        <authorList>
            <person name="Jaros S."/>
            <person name="Januszkiewicz K."/>
            <person name="Wedrychowicz H."/>
        </authorList>
    </citation>
    <scope>NUCLEOTIDE SEQUENCE [LARGE SCALE GENOMIC DNA]</scope>
    <source>
        <strain evidence="1 2">DSM 15929</strain>
    </source>
</reference>
<dbReference type="InterPro" id="IPR023811">
    <property type="entry name" value="CHP04076"/>
</dbReference>
<organism evidence="1 2">
    <name type="scientific">Anaerocolumna jejuensis DSM 15929</name>
    <dbReference type="NCBI Taxonomy" id="1121322"/>
    <lineage>
        <taxon>Bacteria</taxon>
        <taxon>Bacillati</taxon>
        <taxon>Bacillota</taxon>
        <taxon>Clostridia</taxon>
        <taxon>Lachnospirales</taxon>
        <taxon>Lachnospiraceae</taxon>
        <taxon>Anaerocolumna</taxon>
    </lineage>
</organism>
<dbReference type="AlphaFoldDB" id="A0A1M7DCT8"/>
<gene>
    <name evidence="1" type="ORF">SAMN02745136_05660</name>
</gene>
<accession>A0A1M7DCT8</accession>
<keyword evidence="2" id="KW-1185">Reference proteome</keyword>
<evidence type="ECO:0000313" key="1">
    <source>
        <dbReference type="EMBL" id="SHL77187.1"/>
    </source>
</evidence>
<dbReference type="EMBL" id="FRAC01000053">
    <property type="protein sequence ID" value="SHL77187.1"/>
    <property type="molecule type" value="Genomic_DNA"/>
</dbReference>
<dbReference type="STRING" id="1121322.SAMN02745136_05660"/>
<proteinExistence type="predicted"/>
<protein>
    <submittedName>
        <fullName evidence="1">TIGR04076 family protein</fullName>
    </submittedName>
</protein>